<organism evidence="1 2">
    <name type="scientific">Synaphobranchus kaupii</name>
    <name type="common">Kaup's arrowtooth eel</name>
    <dbReference type="NCBI Taxonomy" id="118154"/>
    <lineage>
        <taxon>Eukaryota</taxon>
        <taxon>Metazoa</taxon>
        <taxon>Chordata</taxon>
        <taxon>Craniata</taxon>
        <taxon>Vertebrata</taxon>
        <taxon>Euteleostomi</taxon>
        <taxon>Actinopterygii</taxon>
        <taxon>Neopterygii</taxon>
        <taxon>Teleostei</taxon>
        <taxon>Anguilliformes</taxon>
        <taxon>Synaphobranchidae</taxon>
        <taxon>Synaphobranchus</taxon>
    </lineage>
</organism>
<evidence type="ECO:0000313" key="2">
    <source>
        <dbReference type="Proteomes" id="UP001152622"/>
    </source>
</evidence>
<dbReference type="AlphaFoldDB" id="A0A9Q1G3D1"/>
<keyword evidence="2" id="KW-1185">Reference proteome</keyword>
<comment type="caution">
    <text evidence="1">The sequence shown here is derived from an EMBL/GenBank/DDBJ whole genome shotgun (WGS) entry which is preliminary data.</text>
</comment>
<sequence>MATQEGQRFFAKKRSDSRRAVNDSANDSLSRHLLYQLPLRICQSFSAQCYATLRCDILRCSLDLGLGLAHFSLFSPLAKQPLAKTEECVRKERPPQVRKPASQFKGSLNLMSSAAVLIGRSGQRENA</sequence>
<protein>
    <submittedName>
        <fullName evidence="1">Uncharacterized protein</fullName>
    </submittedName>
</protein>
<accession>A0A9Q1G3D1</accession>
<proteinExistence type="predicted"/>
<dbReference type="EMBL" id="JAINUF010000002">
    <property type="protein sequence ID" value="KAJ8374620.1"/>
    <property type="molecule type" value="Genomic_DNA"/>
</dbReference>
<gene>
    <name evidence="1" type="ORF">SKAU_G00052000</name>
</gene>
<name>A0A9Q1G3D1_SYNKA</name>
<reference evidence="1" key="1">
    <citation type="journal article" date="2023" name="Science">
        <title>Genome structures resolve the early diversification of teleost fishes.</title>
        <authorList>
            <person name="Parey E."/>
            <person name="Louis A."/>
            <person name="Montfort J."/>
            <person name="Bouchez O."/>
            <person name="Roques C."/>
            <person name="Iampietro C."/>
            <person name="Lluch J."/>
            <person name="Castinel A."/>
            <person name="Donnadieu C."/>
            <person name="Desvignes T."/>
            <person name="Floi Bucao C."/>
            <person name="Jouanno E."/>
            <person name="Wen M."/>
            <person name="Mejri S."/>
            <person name="Dirks R."/>
            <person name="Jansen H."/>
            <person name="Henkel C."/>
            <person name="Chen W.J."/>
            <person name="Zahm M."/>
            <person name="Cabau C."/>
            <person name="Klopp C."/>
            <person name="Thompson A.W."/>
            <person name="Robinson-Rechavi M."/>
            <person name="Braasch I."/>
            <person name="Lecointre G."/>
            <person name="Bobe J."/>
            <person name="Postlethwait J.H."/>
            <person name="Berthelot C."/>
            <person name="Roest Crollius H."/>
            <person name="Guiguen Y."/>
        </authorList>
    </citation>
    <scope>NUCLEOTIDE SEQUENCE</scope>
    <source>
        <strain evidence="1">WJC10195</strain>
    </source>
</reference>
<dbReference type="Proteomes" id="UP001152622">
    <property type="component" value="Chromosome 2"/>
</dbReference>
<evidence type="ECO:0000313" key="1">
    <source>
        <dbReference type="EMBL" id="KAJ8374620.1"/>
    </source>
</evidence>